<evidence type="ECO:0000256" key="5">
    <source>
        <dbReference type="SAM" id="MobiDB-lite"/>
    </source>
</evidence>
<dbReference type="AlphaFoldDB" id="A0AA97JFE0"/>
<dbReference type="SMART" id="SM00320">
    <property type="entry name" value="WD40"/>
    <property type="match status" value="3"/>
</dbReference>
<accession>A0AA97JFE0</accession>
<evidence type="ECO:0000256" key="4">
    <source>
        <dbReference type="ARBA" id="ARBA00022737"/>
    </source>
</evidence>
<protein>
    <submittedName>
        <fullName evidence="7">Dynein axonemal intermediate chain 3</fullName>
    </submittedName>
</protein>
<dbReference type="RefSeq" id="XP_054836715.1">
    <property type="nucleotide sequence ID" value="XM_054980740.1"/>
</dbReference>
<dbReference type="SUPFAM" id="SSF50978">
    <property type="entry name" value="WD40 repeat-like"/>
    <property type="match status" value="1"/>
</dbReference>
<dbReference type="CTD" id="126820"/>
<dbReference type="GeneID" id="129330622"/>
<proteinExistence type="predicted"/>
<dbReference type="GO" id="GO:0060294">
    <property type="term" value="P:cilium movement involved in cell motility"/>
    <property type="evidence" value="ECO:0007669"/>
    <property type="project" value="TreeGrafter"/>
</dbReference>
<keyword evidence="4" id="KW-0677">Repeat</keyword>
<dbReference type="Gene3D" id="2.130.10.10">
    <property type="entry name" value="YVTN repeat-like/Quinoprotein amine dehydrogenase"/>
    <property type="match status" value="2"/>
</dbReference>
<keyword evidence="6" id="KW-1185">Reference proteome</keyword>
<dbReference type="InterPro" id="IPR050687">
    <property type="entry name" value="Dynein_IC"/>
</dbReference>
<dbReference type="InterPro" id="IPR015943">
    <property type="entry name" value="WD40/YVTN_repeat-like_dom_sf"/>
</dbReference>
<sequence>MAESPTSAKSRSPAGGAKKPKDKGSPKPKGSPKGSAKGKQKLSAKKDEELDLSMASMGHPEIFPLVLTESTQEIFNCRADIDVTADNPYKLVKKEDIIQDMKTRAAISDFHPIKKIIQDYPGEELLIVFDRELKYGQIFYLIATEEAKESILNPPEPEEEEGELKEGNQEDYVYKPPVHKPWVSLGSEKEIEEESVKELPAKIKYMISRPHKEFGVRIKFFNRNASSDKFGYVECTAYQDKNFTIRQLERDNGIQNVPQEKETGTQTKWTYPKNAATQYYPREFSEEKRNKYLSSEDLKNFILSMALRVEIALQQNEIMDAFFDDWKALAEDEGAFAGKSDVFLKEYQSFTDLLYLKDRTVSCICWHPTIYGIIAVSVTERLSYEDRIQQSGKLLLWKAPILFWSFADPIHPQLMLECPEDIYSFQFSPSDPNIIAGGCMNGQVVLWDISQYEDRLKNAKTGGGGKRTTVNMPSFMVEQQLAKEPHLVRYCAVSSIEYGHKSVITDIQWLPDNFEVNRMGTVFENRAGICVQLITCSTDCSVFFWDLRSQKPGLQPSEEKKKEEKIITCPSDVPTTFKHLDLSWRPHIKLSLPKSDTGGEYSPVKISMREEHHHTKMQDKTQLQVKQEASIEKLPYSEVTTLSVKPPKLLENIPTNFFVGTEDGEVLYTDWKMERDGDSGRLLSQKPSNIYNIHDGLVHTVQRSPFFKDIILTVGGWNFAIWKEGVTSGPLLQSSCAAKRYTVGHWSLSRAGVFFIGREDGNIDIWDLLEKTHEPSQTQNVCIALITCIEPWIYSSKQHFLAVSDDFGTLHILEISWTLSHPSINERSSVLHYFEREVKHLEYFDQRQEFRAQERVELEKESLKKVQTTVAGQRSRELMDEQTKQDYLEFLDIEKNILKGLGLLKGLDRFSP</sequence>
<dbReference type="InterPro" id="IPR036322">
    <property type="entry name" value="WD40_repeat_dom_sf"/>
</dbReference>
<dbReference type="GO" id="GO:0036156">
    <property type="term" value="C:inner dynein arm"/>
    <property type="evidence" value="ECO:0007669"/>
    <property type="project" value="TreeGrafter"/>
</dbReference>
<dbReference type="PANTHER" id="PTHR12442:SF5">
    <property type="entry name" value="DYNEIN AXONEMAL INTERMEDIATE CHAIN 3"/>
    <property type="match status" value="1"/>
</dbReference>
<dbReference type="GO" id="GO:0045504">
    <property type="term" value="F:dynein heavy chain binding"/>
    <property type="evidence" value="ECO:0007669"/>
    <property type="project" value="TreeGrafter"/>
</dbReference>
<dbReference type="InterPro" id="IPR001680">
    <property type="entry name" value="WD40_rpt"/>
</dbReference>
<keyword evidence="3" id="KW-0853">WD repeat</keyword>
<reference evidence="7" key="1">
    <citation type="submission" date="2025-08" db="UniProtKB">
        <authorList>
            <consortium name="RefSeq"/>
        </authorList>
    </citation>
    <scope>IDENTIFICATION</scope>
    <source>
        <tissue evidence="7">Blood</tissue>
    </source>
</reference>
<keyword evidence="2" id="KW-0963">Cytoplasm</keyword>
<comment type="subcellular location">
    <subcellularLocation>
        <location evidence="1">Cytoplasm</location>
    </subcellularLocation>
</comment>
<dbReference type="GO" id="GO:0045503">
    <property type="term" value="F:dynein light chain binding"/>
    <property type="evidence" value="ECO:0007669"/>
    <property type="project" value="TreeGrafter"/>
</dbReference>
<evidence type="ECO:0000256" key="3">
    <source>
        <dbReference type="ARBA" id="ARBA00022574"/>
    </source>
</evidence>
<organism evidence="6 7">
    <name type="scientific">Eublepharis macularius</name>
    <name type="common">Leopard gecko</name>
    <name type="synonym">Cyrtodactylus macularius</name>
    <dbReference type="NCBI Taxonomy" id="481883"/>
    <lineage>
        <taxon>Eukaryota</taxon>
        <taxon>Metazoa</taxon>
        <taxon>Chordata</taxon>
        <taxon>Craniata</taxon>
        <taxon>Vertebrata</taxon>
        <taxon>Euteleostomi</taxon>
        <taxon>Lepidosauria</taxon>
        <taxon>Squamata</taxon>
        <taxon>Bifurcata</taxon>
        <taxon>Gekkota</taxon>
        <taxon>Eublepharidae</taxon>
        <taxon>Eublepharinae</taxon>
        <taxon>Eublepharis</taxon>
    </lineage>
</organism>
<feature type="region of interest" description="Disordered" evidence="5">
    <location>
        <begin position="1"/>
        <end position="47"/>
    </location>
</feature>
<evidence type="ECO:0000256" key="1">
    <source>
        <dbReference type="ARBA" id="ARBA00004496"/>
    </source>
</evidence>
<evidence type="ECO:0000313" key="6">
    <source>
        <dbReference type="Proteomes" id="UP001190640"/>
    </source>
</evidence>
<dbReference type="PANTHER" id="PTHR12442">
    <property type="entry name" value="DYNEIN INTERMEDIATE CHAIN"/>
    <property type="match status" value="1"/>
</dbReference>
<name>A0AA97JFE0_EUBMA</name>
<dbReference type="FunFam" id="2.130.10.10:FF:001352">
    <property type="entry name" value="WD repeat domain 63"/>
    <property type="match status" value="1"/>
</dbReference>
<gene>
    <name evidence="7" type="primary">DNAI3</name>
</gene>
<dbReference type="KEGG" id="emc:129330622"/>
<dbReference type="Pfam" id="PF00400">
    <property type="entry name" value="WD40"/>
    <property type="match status" value="1"/>
</dbReference>
<feature type="compositionally biased region" description="Polar residues" evidence="5">
    <location>
        <begin position="1"/>
        <end position="10"/>
    </location>
</feature>
<evidence type="ECO:0000313" key="7">
    <source>
        <dbReference type="RefSeq" id="XP_054836715.1"/>
    </source>
</evidence>
<evidence type="ECO:0000256" key="2">
    <source>
        <dbReference type="ARBA" id="ARBA00022490"/>
    </source>
</evidence>
<dbReference type="GO" id="GO:0036159">
    <property type="term" value="P:inner dynein arm assembly"/>
    <property type="evidence" value="ECO:0007669"/>
    <property type="project" value="TreeGrafter"/>
</dbReference>
<dbReference type="Proteomes" id="UP001190640">
    <property type="component" value="Chromosome 5"/>
</dbReference>